<name>A0A6G9RGT4_9ENTR</name>
<sequence>MQINGLIYKVKSLLASMRLSKPRIEDGSLTIKNVCIILINIGLGDAIMATSFIRFLKDSGIEVDLIVAKKTIPLFSDNHDISNVISLGDPTACQKKYYDLVIDPYSHCSWYATYKYLKLLSLMKYKVLSGFDVNLGSKYNDNYIPGDKAIHITDYYKHVVNQFISDSCVLPSNYILPFSVVTQSSAESFIASLPDHTVKVAICPFASTPKRSFSDRQINETLALLSAREDISIVLLMEKSKLSSISLHDNSYFFDAPDFMSAAAVLCQCDFVVSVDTSFVHVANSGNKPALVFYSSVYNDGYNTDNLCGPNYPKAKQIIEKKGISLIPSQYIYDEVVHSLNNLKND</sequence>
<dbReference type="EMBL" id="CP050321">
    <property type="protein sequence ID" value="QIR25485.1"/>
    <property type="molecule type" value="Genomic_DNA"/>
</dbReference>
<dbReference type="Gene3D" id="3.40.50.2000">
    <property type="entry name" value="Glycogen Phosphorylase B"/>
    <property type="match status" value="2"/>
</dbReference>
<accession>A0A6G9RGT4</accession>
<organism evidence="1 2">
    <name type="scientific">Kluyvera genomosp. 3</name>
    <dbReference type="NCBI Taxonomy" id="2774055"/>
    <lineage>
        <taxon>Bacteria</taxon>
        <taxon>Pseudomonadati</taxon>
        <taxon>Pseudomonadota</taxon>
        <taxon>Gammaproteobacteria</taxon>
        <taxon>Enterobacterales</taxon>
        <taxon>Enterobacteriaceae</taxon>
        <taxon>Kluyvera</taxon>
    </lineage>
</organism>
<keyword evidence="1" id="KW-0808">Transferase</keyword>
<dbReference type="GO" id="GO:0009244">
    <property type="term" value="P:lipopolysaccharide core region biosynthetic process"/>
    <property type="evidence" value="ECO:0007669"/>
    <property type="project" value="TreeGrafter"/>
</dbReference>
<gene>
    <name evidence="1" type="ORF">GY169_01170</name>
</gene>
<dbReference type="KEGG" id="kgn:GY169_01170"/>
<keyword evidence="2" id="KW-1185">Reference proteome</keyword>
<protein>
    <submittedName>
        <fullName evidence="1">Glycosyltransferase family 9 protein</fullName>
    </submittedName>
</protein>
<dbReference type="Proteomes" id="UP000503580">
    <property type="component" value="Chromosome"/>
</dbReference>
<reference evidence="1 2" key="1">
    <citation type="submission" date="2020-02" db="EMBL/GenBank/DDBJ databases">
        <title>Whole genome PO2S7.</title>
        <authorList>
            <person name="Singha K.M."/>
        </authorList>
    </citation>
    <scope>NUCLEOTIDE SEQUENCE [LARGE SCALE GENOMIC DNA]</scope>
    <source>
        <strain evidence="1 2">PO2S7</strain>
    </source>
</reference>
<dbReference type="AlphaFoldDB" id="A0A6G9RGT4"/>
<evidence type="ECO:0000313" key="1">
    <source>
        <dbReference type="EMBL" id="QIR25485.1"/>
    </source>
</evidence>
<proteinExistence type="predicted"/>
<dbReference type="GO" id="GO:0005829">
    <property type="term" value="C:cytosol"/>
    <property type="evidence" value="ECO:0007669"/>
    <property type="project" value="TreeGrafter"/>
</dbReference>
<dbReference type="RefSeq" id="WP_167574812.1">
    <property type="nucleotide sequence ID" value="NZ_CP050321.1"/>
</dbReference>
<dbReference type="GO" id="GO:0008713">
    <property type="term" value="F:ADP-heptose-lipopolysaccharide heptosyltransferase activity"/>
    <property type="evidence" value="ECO:0007669"/>
    <property type="project" value="TreeGrafter"/>
</dbReference>
<dbReference type="InterPro" id="IPR051199">
    <property type="entry name" value="LPS_LOS_Heptosyltrfase"/>
</dbReference>
<dbReference type="PANTHER" id="PTHR30160">
    <property type="entry name" value="TETRAACYLDISACCHARIDE 4'-KINASE-RELATED"/>
    <property type="match status" value="1"/>
</dbReference>
<evidence type="ECO:0000313" key="2">
    <source>
        <dbReference type="Proteomes" id="UP000503580"/>
    </source>
</evidence>
<dbReference type="SUPFAM" id="SSF53756">
    <property type="entry name" value="UDP-Glycosyltransferase/glycogen phosphorylase"/>
    <property type="match status" value="1"/>
</dbReference>